<reference evidence="3 4" key="1">
    <citation type="submission" date="2017-03" db="EMBL/GenBank/DDBJ databases">
        <title>An alternative strategy for trypanosome survival in the mammalian bloodstream revealed through genome and transcriptome analysis of the ubiquitous bovine parasite Trypanosoma (Megatrypanum) theileri.</title>
        <authorList>
            <person name="Kelly S."/>
            <person name="Ivens A."/>
            <person name="Mott A."/>
            <person name="O'Neill E."/>
            <person name="Emms D."/>
            <person name="Macleod O."/>
            <person name="Voorheis P."/>
            <person name="Matthews J."/>
            <person name="Matthews K."/>
            <person name="Carrington M."/>
        </authorList>
    </citation>
    <scope>NUCLEOTIDE SEQUENCE [LARGE SCALE GENOMIC DNA]</scope>
    <source>
        <strain evidence="3">Edinburgh</strain>
    </source>
</reference>
<dbReference type="Proteomes" id="UP000192257">
    <property type="component" value="Unassembled WGS sequence"/>
</dbReference>
<organism evidence="3 4">
    <name type="scientific">Trypanosoma theileri</name>
    <dbReference type="NCBI Taxonomy" id="67003"/>
    <lineage>
        <taxon>Eukaryota</taxon>
        <taxon>Discoba</taxon>
        <taxon>Euglenozoa</taxon>
        <taxon>Kinetoplastea</taxon>
        <taxon>Metakinetoplastina</taxon>
        <taxon>Trypanosomatida</taxon>
        <taxon>Trypanosomatidae</taxon>
        <taxon>Trypanosoma</taxon>
    </lineage>
</organism>
<proteinExistence type="predicted"/>
<name>A0A1X0NIK3_9TRYP</name>
<feature type="chain" id="PRO_5012710245" evidence="2">
    <location>
        <begin position="22"/>
        <end position="240"/>
    </location>
</feature>
<feature type="region of interest" description="Disordered" evidence="1">
    <location>
        <begin position="102"/>
        <end position="123"/>
    </location>
</feature>
<accession>A0A1X0NIK3</accession>
<dbReference type="VEuPathDB" id="TriTrypDB:TM35_000511200"/>
<evidence type="ECO:0000313" key="3">
    <source>
        <dbReference type="EMBL" id="ORC84019.1"/>
    </source>
</evidence>
<dbReference type="EMBL" id="NBCO01000051">
    <property type="protein sequence ID" value="ORC84019.1"/>
    <property type="molecule type" value="Genomic_DNA"/>
</dbReference>
<evidence type="ECO:0000256" key="1">
    <source>
        <dbReference type="SAM" id="MobiDB-lite"/>
    </source>
</evidence>
<feature type="compositionally biased region" description="Basic and acidic residues" evidence="1">
    <location>
        <begin position="222"/>
        <end position="240"/>
    </location>
</feature>
<feature type="compositionally biased region" description="Pro residues" evidence="1">
    <location>
        <begin position="148"/>
        <end position="157"/>
    </location>
</feature>
<comment type="caution">
    <text evidence="3">The sequence shown here is derived from an EMBL/GenBank/DDBJ whole genome shotgun (WGS) entry which is preliminary data.</text>
</comment>
<gene>
    <name evidence="3" type="ORF">TM35_000511200</name>
</gene>
<sequence>MAMKMMGHVLWLLPFMLYCVCVCVVANLDKGGTGIPGAPGFGGVPGVLHPNPSHLQLGVVGAWPGVGMPHNNVGLQPAIPGYNSKPGIPPVVKMPPVKSPPVVGVPLGPQQASHSASAGPQGLCGTPGVPGSCPVVGVPGSHAHPHTHPSPIPPPPNHGAARRPAAPDPHGLAGSHGSHGMTLSTHLDGGAVSLPGVGVGPASNKEEKPSIIAKSNPNQVNESEKDNKKTPRESKGELND</sequence>
<protein>
    <submittedName>
        <fullName evidence="3">Uncharacterized protein</fullName>
    </submittedName>
</protein>
<dbReference type="GeneID" id="39990395"/>
<feature type="signal peptide" evidence="2">
    <location>
        <begin position="1"/>
        <end position="21"/>
    </location>
</feature>
<evidence type="ECO:0000313" key="4">
    <source>
        <dbReference type="Proteomes" id="UP000192257"/>
    </source>
</evidence>
<keyword evidence="4" id="KW-1185">Reference proteome</keyword>
<dbReference type="AlphaFoldDB" id="A0A1X0NIK3"/>
<keyword evidence="2" id="KW-0732">Signal</keyword>
<evidence type="ECO:0000256" key="2">
    <source>
        <dbReference type="SAM" id="SignalP"/>
    </source>
</evidence>
<feature type="region of interest" description="Disordered" evidence="1">
    <location>
        <begin position="135"/>
        <end position="240"/>
    </location>
</feature>
<dbReference type="RefSeq" id="XP_028878085.1">
    <property type="nucleotide sequence ID" value="XM_029030615.1"/>
</dbReference>